<comment type="subcellular location">
    <subcellularLocation>
        <location evidence="1 7">Cell membrane</location>
        <topology evidence="1 7">Multi-pass membrane protein</topology>
    </subcellularLocation>
</comment>
<feature type="transmembrane region" description="Helical" evidence="7">
    <location>
        <begin position="266"/>
        <end position="287"/>
    </location>
</feature>
<reference evidence="9 10" key="1">
    <citation type="submission" date="2009-01" db="EMBL/GenBank/DDBJ databases">
        <title>Complete sequence of Geobacter sp. FRC-32.</title>
        <authorList>
            <consortium name="US DOE Joint Genome Institute"/>
            <person name="Lucas S."/>
            <person name="Copeland A."/>
            <person name="Lapidus A."/>
            <person name="Glavina del Rio T."/>
            <person name="Dalin E."/>
            <person name="Tice H."/>
            <person name="Bruce D."/>
            <person name="Goodwin L."/>
            <person name="Pitluck S."/>
            <person name="Saunders E."/>
            <person name="Brettin T."/>
            <person name="Detter J.C."/>
            <person name="Han C."/>
            <person name="Larimer F."/>
            <person name="Land M."/>
            <person name="Hauser L."/>
            <person name="Kyrpides N."/>
            <person name="Ovchinnikova G."/>
            <person name="Kostka J."/>
            <person name="Richardson P."/>
        </authorList>
    </citation>
    <scope>NUCLEOTIDE SEQUENCE [LARGE SCALE GENOMIC DNA]</scope>
    <source>
        <strain evidence="10">DSM 22248 / JCM 15807 / FRC-32</strain>
    </source>
</reference>
<sequence>MSDTQTEKTGNYLFPRKKEIGWAEKVSQRAIDEANGQKVAGILSWLAALNNRLLDYYVGIALLVLWELAPRLKWIDSQFVPAPTAIITEGAKLASSGELLVHIAISLQRTLQGLFFALIVAIPLGFILAGWFPRLTRFLGPLLRLLGEINAFSLFPLFVLFFGIGELAKFSIIFWSCLWPILFTTIAGVRGVDPLFVKLARSMGSGRLLLFFKVLLPGALPSIFTGIRLGATVAFLMLIAAEMIGASTGLGWLIHNSNVNFIMPRLYLGAVLVALLGMALNYGLHWLELRVVRWKEA</sequence>
<dbReference type="PANTHER" id="PTHR30151:SF0">
    <property type="entry name" value="ABC TRANSPORTER PERMEASE PROTEIN MJ0413-RELATED"/>
    <property type="match status" value="1"/>
</dbReference>
<accession>B9M062</accession>
<protein>
    <submittedName>
        <fullName evidence="9">ABC transporter, membrane protein</fullName>
    </submittedName>
</protein>
<dbReference type="RefSeq" id="WP_012647571.1">
    <property type="nucleotide sequence ID" value="NC_011979.1"/>
</dbReference>
<evidence type="ECO:0000313" key="9">
    <source>
        <dbReference type="EMBL" id="ACM20842.1"/>
    </source>
</evidence>
<gene>
    <name evidence="9" type="ordered locus">Geob_2489</name>
</gene>
<evidence type="ECO:0000256" key="2">
    <source>
        <dbReference type="ARBA" id="ARBA00022448"/>
    </source>
</evidence>
<comment type="similarity">
    <text evidence="7">Belongs to the binding-protein-dependent transport system permease family.</text>
</comment>
<feature type="transmembrane region" description="Helical" evidence="7">
    <location>
        <begin position="170"/>
        <end position="189"/>
    </location>
</feature>
<keyword evidence="6 7" id="KW-0472">Membrane</keyword>
<keyword evidence="5 7" id="KW-1133">Transmembrane helix</keyword>
<evidence type="ECO:0000256" key="4">
    <source>
        <dbReference type="ARBA" id="ARBA00022692"/>
    </source>
</evidence>
<evidence type="ECO:0000256" key="1">
    <source>
        <dbReference type="ARBA" id="ARBA00004651"/>
    </source>
</evidence>
<dbReference type="AlphaFoldDB" id="B9M062"/>
<dbReference type="SUPFAM" id="SSF161098">
    <property type="entry name" value="MetI-like"/>
    <property type="match status" value="1"/>
</dbReference>
<dbReference type="Pfam" id="PF00528">
    <property type="entry name" value="BPD_transp_1"/>
    <property type="match status" value="1"/>
</dbReference>
<dbReference type="HOGENOM" id="CLU_046113_1_3_7"/>
<dbReference type="PANTHER" id="PTHR30151">
    <property type="entry name" value="ALKANE SULFONATE ABC TRANSPORTER-RELATED, MEMBRANE SUBUNIT"/>
    <property type="match status" value="1"/>
</dbReference>
<keyword evidence="10" id="KW-1185">Reference proteome</keyword>
<dbReference type="Proteomes" id="UP000007721">
    <property type="component" value="Chromosome"/>
</dbReference>
<dbReference type="GO" id="GO:0055085">
    <property type="term" value="P:transmembrane transport"/>
    <property type="evidence" value="ECO:0007669"/>
    <property type="project" value="InterPro"/>
</dbReference>
<feature type="transmembrane region" description="Helical" evidence="7">
    <location>
        <begin position="145"/>
        <end position="164"/>
    </location>
</feature>
<dbReference type="CDD" id="cd06261">
    <property type="entry name" value="TM_PBP2"/>
    <property type="match status" value="1"/>
</dbReference>
<proteinExistence type="inferred from homology"/>
<dbReference type="EMBL" id="CP001390">
    <property type="protein sequence ID" value="ACM20842.1"/>
    <property type="molecule type" value="Genomic_DNA"/>
</dbReference>
<dbReference type="Gene3D" id="1.10.3720.10">
    <property type="entry name" value="MetI-like"/>
    <property type="match status" value="1"/>
</dbReference>
<organism evidence="9 10">
    <name type="scientific">Geotalea daltonii (strain DSM 22248 / JCM 15807 / FRC-32)</name>
    <name type="common">Geobacter daltonii</name>
    <dbReference type="NCBI Taxonomy" id="316067"/>
    <lineage>
        <taxon>Bacteria</taxon>
        <taxon>Pseudomonadati</taxon>
        <taxon>Thermodesulfobacteriota</taxon>
        <taxon>Desulfuromonadia</taxon>
        <taxon>Geobacterales</taxon>
        <taxon>Geobacteraceae</taxon>
        <taxon>Geotalea</taxon>
    </lineage>
</organism>
<feature type="transmembrane region" description="Helical" evidence="7">
    <location>
        <begin position="114"/>
        <end position="133"/>
    </location>
</feature>
<evidence type="ECO:0000256" key="7">
    <source>
        <dbReference type="RuleBase" id="RU363032"/>
    </source>
</evidence>
<evidence type="ECO:0000256" key="5">
    <source>
        <dbReference type="ARBA" id="ARBA00022989"/>
    </source>
</evidence>
<dbReference type="KEGG" id="geo:Geob_2489"/>
<evidence type="ECO:0000256" key="3">
    <source>
        <dbReference type="ARBA" id="ARBA00022475"/>
    </source>
</evidence>
<keyword evidence="4 7" id="KW-0812">Transmembrane</keyword>
<keyword evidence="2 7" id="KW-0813">Transport</keyword>
<feature type="transmembrane region" description="Helical" evidence="7">
    <location>
        <begin position="233"/>
        <end position="254"/>
    </location>
</feature>
<dbReference type="PROSITE" id="PS50928">
    <property type="entry name" value="ABC_TM1"/>
    <property type="match status" value="1"/>
</dbReference>
<feature type="domain" description="ABC transmembrane type-1" evidence="8">
    <location>
        <begin position="103"/>
        <end position="284"/>
    </location>
</feature>
<evidence type="ECO:0000256" key="6">
    <source>
        <dbReference type="ARBA" id="ARBA00023136"/>
    </source>
</evidence>
<evidence type="ECO:0000313" key="10">
    <source>
        <dbReference type="Proteomes" id="UP000007721"/>
    </source>
</evidence>
<keyword evidence="3" id="KW-1003">Cell membrane</keyword>
<dbReference type="OrthoDB" id="5449677at2"/>
<dbReference type="GO" id="GO:0005886">
    <property type="term" value="C:plasma membrane"/>
    <property type="evidence" value="ECO:0007669"/>
    <property type="project" value="UniProtKB-SubCell"/>
</dbReference>
<dbReference type="InterPro" id="IPR035906">
    <property type="entry name" value="MetI-like_sf"/>
</dbReference>
<dbReference type="eggNOG" id="COG0600">
    <property type="taxonomic scope" value="Bacteria"/>
</dbReference>
<dbReference type="InterPro" id="IPR000515">
    <property type="entry name" value="MetI-like"/>
</dbReference>
<dbReference type="STRING" id="316067.Geob_2489"/>
<name>B9M062_GEODF</name>
<feature type="transmembrane region" description="Helical" evidence="7">
    <location>
        <begin position="210"/>
        <end position="227"/>
    </location>
</feature>
<evidence type="ECO:0000259" key="8">
    <source>
        <dbReference type="PROSITE" id="PS50928"/>
    </source>
</evidence>